<dbReference type="EMBL" id="BDGI01000124">
    <property type="protein sequence ID" value="GAV29490.1"/>
    <property type="molecule type" value="Genomic_DNA"/>
</dbReference>
<dbReference type="AlphaFoldDB" id="A0A1Q2YIY2"/>
<reference evidence="2 3" key="1">
    <citation type="submission" date="2016-08" db="EMBL/GenBank/DDBJ databases">
        <title>Whole genome shotgun sequence of Pichia membranifaciens KS47-1.</title>
        <authorList>
            <person name="Konishi M."/>
            <person name="Ishida M."/>
            <person name="Arakawa T."/>
            <person name="Kato Y."/>
            <person name="Horiuchi J."/>
        </authorList>
    </citation>
    <scope>NUCLEOTIDE SEQUENCE [LARGE SCALE GENOMIC DNA]</scope>
    <source>
        <strain evidence="2 3">KS47-1</strain>
    </source>
</reference>
<protein>
    <submittedName>
        <fullName evidence="2">Uncharacterized protein</fullName>
    </submittedName>
</protein>
<evidence type="ECO:0000256" key="1">
    <source>
        <dbReference type="SAM" id="MobiDB-lite"/>
    </source>
</evidence>
<proteinExistence type="predicted"/>
<evidence type="ECO:0000313" key="3">
    <source>
        <dbReference type="Proteomes" id="UP000186136"/>
    </source>
</evidence>
<keyword evidence="3" id="KW-1185">Reference proteome</keyword>
<feature type="region of interest" description="Disordered" evidence="1">
    <location>
        <begin position="38"/>
        <end position="59"/>
    </location>
</feature>
<accession>A0A1Q2YIY2</accession>
<organism evidence="2 3">
    <name type="scientific">Pichia membranifaciens</name>
    <dbReference type="NCBI Taxonomy" id="4926"/>
    <lineage>
        <taxon>Eukaryota</taxon>
        <taxon>Fungi</taxon>
        <taxon>Dikarya</taxon>
        <taxon>Ascomycota</taxon>
        <taxon>Saccharomycotina</taxon>
        <taxon>Pichiomycetes</taxon>
        <taxon>Pichiales</taxon>
        <taxon>Pichiaceae</taxon>
        <taxon>Pichia</taxon>
    </lineage>
</organism>
<name>A0A1Q2YIY2_9ASCO</name>
<sequence>MEDVPNLRFCTVCTIARALDQQAERVPVWNAVHGNLEGARVAGDPSAQEQRGARHDAAEHEYQEVARALAVLQPADAETARRGASWIQGRARLRDCDHL</sequence>
<gene>
    <name evidence="2" type="ORF">PMKS-002991</name>
</gene>
<dbReference type="Proteomes" id="UP000186136">
    <property type="component" value="Unassembled WGS sequence"/>
</dbReference>
<evidence type="ECO:0000313" key="2">
    <source>
        <dbReference type="EMBL" id="GAV29490.1"/>
    </source>
</evidence>
<comment type="caution">
    <text evidence="2">The sequence shown here is derived from an EMBL/GenBank/DDBJ whole genome shotgun (WGS) entry which is preliminary data.</text>
</comment>